<sequence length="107" mass="12374">MMSGGHEGELCEWLKQMGLLRRTAQCTNPDCKGRSPMSWRKARIVDKYNWACPDCTRKVSIRESSFFLSIKCELKAIIRCMLGWCERISIDVTSNQLGECFSLRFTE</sequence>
<evidence type="ECO:0000313" key="2">
    <source>
        <dbReference type="Proteomes" id="UP001159363"/>
    </source>
</evidence>
<name>A0ABQ9H9U7_9NEOP</name>
<organism evidence="1 2">
    <name type="scientific">Dryococelus australis</name>
    <dbReference type="NCBI Taxonomy" id="614101"/>
    <lineage>
        <taxon>Eukaryota</taxon>
        <taxon>Metazoa</taxon>
        <taxon>Ecdysozoa</taxon>
        <taxon>Arthropoda</taxon>
        <taxon>Hexapoda</taxon>
        <taxon>Insecta</taxon>
        <taxon>Pterygota</taxon>
        <taxon>Neoptera</taxon>
        <taxon>Polyneoptera</taxon>
        <taxon>Phasmatodea</taxon>
        <taxon>Verophasmatodea</taxon>
        <taxon>Anareolatae</taxon>
        <taxon>Phasmatidae</taxon>
        <taxon>Eurycanthinae</taxon>
        <taxon>Dryococelus</taxon>
    </lineage>
</organism>
<dbReference type="EMBL" id="JARBHB010000006">
    <property type="protein sequence ID" value="KAJ8880986.1"/>
    <property type="molecule type" value="Genomic_DNA"/>
</dbReference>
<proteinExistence type="predicted"/>
<accession>A0ABQ9H9U7</accession>
<reference evidence="1 2" key="1">
    <citation type="submission" date="2023-02" db="EMBL/GenBank/DDBJ databases">
        <title>LHISI_Scaffold_Assembly.</title>
        <authorList>
            <person name="Stuart O.P."/>
            <person name="Cleave R."/>
            <person name="Magrath M.J.L."/>
            <person name="Mikheyev A.S."/>
        </authorList>
    </citation>
    <scope>NUCLEOTIDE SEQUENCE [LARGE SCALE GENOMIC DNA]</scope>
    <source>
        <strain evidence="1">Daus_M_001</strain>
        <tissue evidence="1">Leg muscle</tissue>
    </source>
</reference>
<gene>
    <name evidence="1" type="ORF">PR048_017459</name>
</gene>
<evidence type="ECO:0000313" key="1">
    <source>
        <dbReference type="EMBL" id="KAJ8880986.1"/>
    </source>
</evidence>
<comment type="caution">
    <text evidence="1">The sequence shown here is derived from an EMBL/GenBank/DDBJ whole genome shotgun (WGS) entry which is preliminary data.</text>
</comment>
<keyword evidence="2" id="KW-1185">Reference proteome</keyword>
<dbReference type="Proteomes" id="UP001159363">
    <property type="component" value="Chromosome 5"/>
</dbReference>
<protein>
    <submittedName>
        <fullName evidence="1">Uncharacterized protein</fullName>
    </submittedName>
</protein>